<reference evidence="1 2" key="1">
    <citation type="journal article" date="2018" name="Front. Plant Sci.">
        <title>Red Clover (Trifolium pratense) and Zigzag Clover (T. medium) - A Picture of Genomic Similarities and Differences.</title>
        <authorList>
            <person name="Dluhosova J."/>
            <person name="Istvanek J."/>
            <person name="Nedelnik J."/>
            <person name="Repkova J."/>
        </authorList>
    </citation>
    <scope>NUCLEOTIDE SEQUENCE [LARGE SCALE GENOMIC DNA]</scope>
    <source>
        <strain evidence="2">cv. 10/8</strain>
        <tissue evidence="1">Leaf</tissue>
    </source>
</reference>
<dbReference type="SUPFAM" id="SSF52058">
    <property type="entry name" value="L domain-like"/>
    <property type="match status" value="1"/>
</dbReference>
<gene>
    <name evidence="1" type="ORF">A2U01_0009994</name>
</gene>
<name>A0A392MP12_9FABA</name>
<evidence type="ECO:0000313" key="1">
    <source>
        <dbReference type="EMBL" id="MCH89101.1"/>
    </source>
</evidence>
<dbReference type="Proteomes" id="UP000265520">
    <property type="component" value="Unassembled WGS sequence"/>
</dbReference>
<dbReference type="InterPro" id="IPR044974">
    <property type="entry name" value="Disease_R_plants"/>
</dbReference>
<dbReference type="InterPro" id="IPR032675">
    <property type="entry name" value="LRR_dom_sf"/>
</dbReference>
<dbReference type="Gene3D" id="3.80.10.10">
    <property type="entry name" value="Ribonuclease Inhibitor"/>
    <property type="match status" value="1"/>
</dbReference>
<dbReference type="AlphaFoldDB" id="A0A392MP12"/>
<sequence>MHDLLRDMGRAIVSEHLAKEPAKHSRLWFHEDVLDVLSKKTGTETVEGLILKLQTTDIIRFSTNAFQEMKKPRLLKLDGVHLIGDYGLISKQLRWVDWQRSTFKFIPNDFDQGNLVVFELKHSNVKQVWHETKLLEKLKVLNLSHSKYLKSTPDFSKLPNLEKLILKDCPSLSE</sequence>
<comment type="caution">
    <text evidence="1">The sequence shown here is derived from an EMBL/GenBank/DDBJ whole genome shotgun (WGS) entry which is preliminary data.</text>
</comment>
<proteinExistence type="predicted"/>
<feature type="non-terminal residue" evidence="1">
    <location>
        <position position="174"/>
    </location>
</feature>
<accession>A0A392MP12</accession>
<dbReference type="PANTHER" id="PTHR11017">
    <property type="entry name" value="LEUCINE-RICH REPEAT-CONTAINING PROTEIN"/>
    <property type="match status" value="1"/>
</dbReference>
<dbReference type="EMBL" id="LXQA010015468">
    <property type="protein sequence ID" value="MCH89101.1"/>
    <property type="molecule type" value="Genomic_DNA"/>
</dbReference>
<protein>
    <submittedName>
        <fullName evidence="1">TMV resistance protein N</fullName>
    </submittedName>
</protein>
<dbReference type="GO" id="GO:0006952">
    <property type="term" value="P:defense response"/>
    <property type="evidence" value="ECO:0007669"/>
    <property type="project" value="InterPro"/>
</dbReference>
<dbReference type="PANTHER" id="PTHR11017:SF560">
    <property type="entry name" value="RESISTANCE PROTEIN (TIR-NBS-LRR CLASS), PUTATIVE-RELATED"/>
    <property type="match status" value="1"/>
</dbReference>
<evidence type="ECO:0000313" key="2">
    <source>
        <dbReference type="Proteomes" id="UP000265520"/>
    </source>
</evidence>
<organism evidence="1 2">
    <name type="scientific">Trifolium medium</name>
    <dbReference type="NCBI Taxonomy" id="97028"/>
    <lineage>
        <taxon>Eukaryota</taxon>
        <taxon>Viridiplantae</taxon>
        <taxon>Streptophyta</taxon>
        <taxon>Embryophyta</taxon>
        <taxon>Tracheophyta</taxon>
        <taxon>Spermatophyta</taxon>
        <taxon>Magnoliopsida</taxon>
        <taxon>eudicotyledons</taxon>
        <taxon>Gunneridae</taxon>
        <taxon>Pentapetalae</taxon>
        <taxon>rosids</taxon>
        <taxon>fabids</taxon>
        <taxon>Fabales</taxon>
        <taxon>Fabaceae</taxon>
        <taxon>Papilionoideae</taxon>
        <taxon>50 kb inversion clade</taxon>
        <taxon>NPAAA clade</taxon>
        <taxon>Hologalegina</taxon>
        <taxon>IRL clade</taxon>
        <taxon>Trifolieae</taxon>
        <taxon>Trifolium</taxon>
    </lineage>
</organism>
<keyword evidence="2" id="KW-1185">Reference proteome</keyword>